<proteinExistence type="predicted"/>
<dbReference type="InterPro" id="IPR007963">
    <property type="entry name" value="Peptidase_M61_catalytic"/>
</dbReference>
<keyword evidence="3" id="KW-1185">Reference proteome</keyword>
<sequence>MASPRIEITLTPEVADGAATGIRVGFELRGLVLTEEDTLCRLPQILVGVAGAAVTDDGVTATDDAGTIPLGHAVDDPTPTWTFRRWKPRRTTQGTVRVEYFAPVRVVTAATTNGPLYDLRAEGPGVSAAGVSFLALPDREEELTAQVAWDLSHLPTGARGISSHGEGTVHRTATAEQLTCTFFMAGPVSSYPQVPADTFGMYWLSETKFDANEVGRHVELLYQQMCAFFRDPDPGYRVFVRKHPFVGNGGSALPGSRGFMFGWSDEKTQTTAALKRLLEHETVHNWTLLDGDPAEVSWYNEGTAEYYSLLLTLRTGVIDEDTFVSLLNERAHGYYGNPVQTLSSAEAARIYWTDWRAQRVPYGRGQFYLLDVDHKIRQASEGRRSLDDIIWELLDRKRAGQETGVDAWIELITAELGQDGRKEYEAMMAGQWVLPSADCLSPRFTGREEQIRQLDVGFNYSSFRTQTVSGVVQGGNADRVGIRDGDQIVQAPAPHSLPSKPAKEITLTLARDGRQFEVTYEPFGDLVPGMLWEKTG</sequence>
<dbReference type="Gene3D" id="1.10.390.10">
    <property type="entry name" value="Neutral Protease Domain 2"/>
    <property type="match status" value="1"/>
</dbReference>
<dbReference type="Proteomes" id="UP000052982">
    <property type="component" value="Unassembled WGS sequence"/>
</dbReference>
<name>A0A101TB96_9ACTN</name>
<dbReference type="AlphaFoldDB" id="A0A101TB96"/>
<dbReference type="STRING" id="1943.AQJ64_01010"/>
<dbReference type="EMBL" id="LMWW01000001">
    <property type="protein sequence ID" value="KUN89285.1"/>
    <property type="molecule type" value="Genomic_DNA"/>
</dbReference>
<dbReference type="SUPFAM" id="SSF50156">
    <property type="entry name" value="PDZ domain-like"/>
    <property type="match status" value="1"/>
</dbReference>
<dbReference type="OrthoDB" id="1467486at2"/>
<protein>
    <recommendedName>
        <fullName evidence="1">Peptidase M61 catalytic domain-containing protein</fullName>
    </recommendedName>
</protein>
<feature type="domain" description="Peptidase M61 catalytic" evidence="1">
    <location>
        <begin position="295"/>
        <end position="358"/>
    </location>
</feature>
<reference evidence="2 3" key="1">
    <citation type="submission" date="2015-10" db="EMBL/GenBank/DDBJ databases">
        <title>Draft genome sequence of Streptomyces griseoruber DSM 40281, type strain for the species Streptomyces griseoruber.</title>
        <authorList>
            <person name="Ruckert C."/>
            <person name="Winkler A."/>
            <person name="Kalinowski J."/>
            <person name="Kampfer P."/>
            <person name="Glaeser S."/>
        </authorList>
    </citation>
    <scope>NUCLEOTIDE SEQUENCE [LARGE SCALE GENOMIC DNA]</scope>
    <source>
        <strain evidence="2 3">DSM 40281</strain>
    </source>
</reference>
<gene>
    <name evidence="2" type="ORF">AQJ64_01010</name>
</gene>
<evidence type="ECO:0000259" key="1">
    <source>
        <dbReference type="Pfam" id="PF05299"/>
    </source>
</evidence>
<evidence type="ECO:0000313" key="2">
    <source>
        <dbReference type="EMBL" id="KUN89285.1"/>
    </source>
</evidence>
<accession>A0A101TB96</accession>
<comment type="caution">
    <text evidence="2">The sequence shown here is derived from an EMBL/GenBank/DDBJ whole genome shotgun (WGS) entry which is preliminary data.</text>
</comment>
<dbReference type="InterPro" id="IPR036034">
    <property type="entry name" value="PDZ_sf"/>
</dbReference>
<dbReference type="RefSeq" id="WP_055633106.1">
    <property type="nucleotide sequence ID" value="NZ_JBIRRP010000007.1"/>
</dbReference>
<organism evidence="2 3">
    <name type="scientific">Streptomyces griseoruber</name>
    <dbReference type="NCBI Taxonomy" id="1943"/>
    <lineage>
        <taxon>Bacteria</taxon>
        <taxon>Bacillati</taxon>
        <taxon>Actinomycetota</taxon>
        <taxon>Actinomycetes</taxon>
        <taxon>Kitasatosporales</taxon>
        <taxon>Streptomycetaceae</taxon>
        <taxon>Streptomyces</taxon>
    </lineage>
</organism>
<evidence type="ECO:0000313" key="3">
    <source>
        <dbReference type="Proteomes" id="UP000052982"/>
    </source>
</evidence>
<dbReference type="InterPro" id="IPR027268">
    <property type="entry name" value="Peptidase_M4/M1_CTD_sf"/>
</dbReference>
<dbReference type="Pfam" id="PF05299">
    <property type="entry name" value="Peptidase_M61"/>
    <property type="match status" value="1"/>
</dbReference>